<dbReference type="GO" id="GO:0006281">
    <property type="term" value="P:DNA repair"/>
    <property type="evidence" value="ECO:0007669"/>
    <property type="project" value="InterPro"/>
</dbReference>
<dbReference type="Gene3D" id="3.40.50.300">
    <property type="entry name" value="P-loop containing nucleotide triphosphate hydrolases"/>
    <property type="match status" value="2"/>
</dbReference>
<dbReference type="GO" id="GO:0006310">
    <property type="term" value="P:DNA recombination"/>
    <property type="evidence" value="ECO:0007669"/>
    <property type="project" value="UniProtKB-UniRule"/>
</dbReference>
<dbReference type="InterPro" id="IPR032284">
    <property type="entry name" value="RecQ_Zn-bd"/>
</dbReference>
<dbReference type="Pfam" id="PF16124">
    <property type="entry name" value="RecQ_Zn_bind"/>
    <property type="match status" value="1"/>
</dbReference>
<dbReference type="InterPro" id="IPR036390">
    <property type="entry name" value="WH_DNA-bd_sf"/>
</dbReference>
<dbReference type="PROSITE" id="PS51194">
    <property type="entry name" value="HELICASE_CTER"/>
    <property type="match status" value="1"/>
</dbReference>
<feature type="domain" description="Helicase ATP-binding" evidence="11">
    <location>
        <begin position="34"/>
        <end position="203"/>
    </location>
</feature>
<protein>
    <recommendedName>
        <fullName evidence="10">DNA helicase RecQ</fullName>
        <ecNumber evidence="10">5.6.2.4</ecNumber>
    </recommendedName>
</protein>
<dbReference type="GO" id="GO:0009432">
    <property type="term" value="P:SOS response"/>
    <property type="evidence" value="ECO:0007669"/>
    <property type="project" value="UniProtKB-UniRule"/>
</dbReference>
<comment type="catalytic activity">
    <reaction evidence="9">
        <text>Couples ATP hydrolysis with the unwinding of duplex DNA by translocating in the 3'-5' direction.</text>
        <dbReference type="EC" id="5.6.2.4"/>
    </reaction>
</comment>
<dbReference type="InterPro" id="IPR014001">
    <property type="entry name" value="Helicase_ATP-bd"/>
</dbReference>
<dbReference type="SUPFAM" id="SSF52540">
    <property type="entry name" value="P-loop containing nucleoside triphosphate hydrolases"/>
    <property type="match status" value="1"/>
</dbReference>
<dbReference type="GO" id="GO:0003677">
    <property type="term" value="F:DNA binding"/>
    <property type="evidence" value="ECO:0007669"/>
    <property type="project" value="UniProtKB-KW"/>
</dbReference>
<evidence type="ECO:0000313" key="13">
    <source>
        <dbReference type="EMBL" id="CEO89271.1"/>
    </source>
</evidence>
<evidence type="ECO:0000256" key="4">
    <source>
        <dbReference type="ARBA" id="ARBA00022801"/>
    </source>
</evidence>
<keyword evidence="6" id="KW-0067">ATP-binding</keyword>
<evidence type="ECO:0000256" key="8">
    <source>
        <dbReference type="ARBA" id="ARBA00023235"/>
    </source>
</evidence>
<evidence type="ECO:0000256" key="2">
    <source>
        <dbReference type="ARBA" id="ARBA00022723"/>
    </source>
</evidence>
<keyword evidence="4 13" id="KW-0378">Hydrolase</keyword>
<keyword evidence="7" id="KW-0238">DNA-binding</keyword>
<dbReference type="FunFam" id="3.40.50.300:FF:000296">
    <property type="entry name" value="ATP-dependent DNA helicase RecQ"/>
    <property type="match status" value="1"/>
</dbReference>
<dbReference type="AlphaFoldDB" id="A0A0B7MMV0"/>
<evidence type="ECO:0000256" key="5">
    <source>
        <dbReference type="ARBA" id="ARBA00022806"/>
    </source>
</evidence>
<dbReference type="Gene3D" id="1.10.10.10">
    <property type="entry name" value="Winged helix-like DNA-binding domain superfamily/Winged helix DNA-binding domain"/>
    <property type="match status" value="1"/>
</dbReference>
<dbReference type="GO" id="GO:0043138">
    <property type="term" value="F:3'-5' DNA helicase activity"/>
    <property type="evidence" value="ECO:0007669"/>
    <property type="project" value="UniProtKB-EC"/>
</dbReference>
<dbReference type="Proteomes" id="UP000046155">
    <property type="component" value="Unassembled WGS sequence"/>
</dbReference>
<keyword evidence="3" id="KW-0547">Nucleotide-binding</keyword>
<dbReference type="GO" id="GO:0009378">
    <property type="term" value="F:four-way junction helicase activity"/>
    <property type="evidence" value="ECO:0007669"/>
    <property type="project" value="TreeGrafter"/>
</dbReference>
<proteinExistence type="inferred from homology"/>
<dbReference type="NCBIfam" id="TIGR00614">
    <property type="entry name" value="recQ_fam"/>
    <property type="match status" value="1"/>
</dbReference>
<dbReference type="InterPro" id="IPR036388">
    <property type="entry name" value="WH-like_DNA-bd_sf"/>
</dbReference>
<dbReference type="GO" id="GO:0006260">
    <property type="term" value="P:DNA replication"/>
    <property type="evidence" value="ECO:0007669"/>
    <property type="project" value="InterPro"/>
</dbReference>
<name>A0A0B7MMV0_9FIRM</name>
<evidence type="ECO:0000259" key="12">
    <source>
        <dbReference type="PROSITE" id="PS51194"/>
    </source>
</evidence>
<dbReference type="EC" id="5.6.2.4" evidence="10"/>
<dbReference type="NCBIfam" id="TIGR01389">
    <property type="entry name" value="recQ"/>
    <property type="match status" value="1"/>
</dbReference>
<dbReference type="InterPro" id="IPR004589">
    <property type="entry name" value="DNA_helicase_ATP-dep_RecQ"/>
</dbReference>
<dbReference type="InterPro" id="IPR018982">
    <property type="entry name" value="RQC_domain"/>
</dbReference>
<keyword evidence="2" id="KW-0479">Metal-binding</keyword>
<dbReference type="GO" id="GO:0043590">
    <property type="term" value="C:bacterial nucleoid"/>
    <property type="evidence" value="ECO:0007669"/>
    <property type="project" value="TreeGrafter"/>
</dbReference>
<keyword evidence="8" id="KW-0413">Isomerase</keyword>
<dbReference type="InterPro" id="IPR006293">
    <property type="entry name" value="DNA_helicase_ATP-dep_RecQ_bac"/>
</dbReference>
<organism evidence="13 14">
    <name type="scientific">Syntrophaceticus schinkii</name>
    <dbReference type="NCBI Taxonomy" id="499207"/>
    <lineage>
        <taxon>Bacteria</taxon>
        <taxon>Bacillati</taxon>
        <taxon>Bacillota</taxon>
        <taxon>Clostridia</taxon>
        <taxon>Thermoanaerobacterales</taxon>
        <taxon>Thermoanaerobacterales Family III. Incertae Sedis</taxon>
        <taxon>Syntrophaceticus</taxon>
    </lineage>
</organism>
<evidence type="ECO:0000259" key="11">
    <source>
        <dbReference type="PROSITE" id="PS51192"/>
    </source>
</evidence>
<dbReference type="Pfam" id="PF00270">
    <property type="entry name" value="DEAD"/>
    <property type="match status" value="1"/>
</dbReference>
<keyword evidence="14" id="KW-1185">Reference proteome</keyword>
<comment type="similarity">
    <text evidence="1">Belongs to the helicase family. RecQ subfamily.</text>
</comment>
<dbReference type="CDD" id="cd17920">
    <property type="entry name" value="DEXHc_RecQ"/>
    <property type="match status" value="1"/>
</dbReference>
<dbReference type="PANTHER" id="PTHR13710:SF105">
    <property type="entry name" value="ATP-DEPENDENT DNA HELICASE Q1"/>
    <property type="match status" value="1"/>
</dbReference>
<dbReference type="GO" id="GO:0046872">
    <property type="term" value="F:metal ion binding"/>
    <property type="evidence" value="ECO:0007669"/>
    <property type="project" value="UniProtKB-KW"/>
</dbReference>
<dbReference type="InterPro" id="IPR001650">
    <property type="entry name" value="Helicase_C-like"/>
</dbReference>
<feature type="domain" description="Helicase C-terminal" evidence="12">
    <location>
        <begin position="224"/>
        <end position="371"/>
    </location>
</feature>
<reference evidence="14" key="1">
    <citation type="submission" date="2015-01" db="EMBL/GenBank/DDBJ databases">
        <authorList>
            <person name="Manzoor Shahid"/>
            <person name="Zubair Saima"/>
        </authorList>
    </citation>
    <scope>NUCLEOTIDE SEQUENCE [LARGE SCALE GENOMIC DNA]</scope>
    <source>
        <strain evidence="14">Sp3</strain>
    </source>
</reference>
<dbReference type="InterPro" id="IPR027417">
    <property type="entry name" value="P-loop_NTPase"/>
</dbReference>
<dbReference type="GO" id="GO:0030894">
    <property type="term" value="C:replisome"/>
    <property type="evidence" value="ECO:0007669"/>
    <property type="project" value="TreeGrafter"/>
</dbReference>
<evidence type="ECO:0000256" key="10">
    <source>
        <dbReference type="NCBIfam" id="TIGR01389"/>
    </source>
</evidence>
<evidence type="ECO:0000256" key="1">
    <source>
        <dbReference type="ARBA" id="ARBA00005446"/>
    </source>
</evidence>
<dbReference type="GO" id="GO:0016787">
    <property type="term" value="F:hydrolase activity"/>
    <property type="evidence" value="ECO:0007669"/>
    <property type="project" value="UniProtKB-KW"/>
</dbReference>
<dbReference type="InterPro" id="IPR011545">
    <property type="entry name" value="DEAD/DEAH_box_helicase_dom"/>
</dbReference>
<dbReference type="SMART" id="SM00490">
    <property type="entry name" value="HELICc"/>
    <property type="match status" value="1"/>
</dbReference>
<evidence type="ECO:0000256" key="6">
    <source>
        <dbReference type="ARBA" id="ARBA00022840"/>
    </source>
</evidence>
<accession>A0A0B7MMV0</accession>
<evidence type="ECO:0000256" key="3">
    <source>
        <dbReference type="ARBA" id="ARBA00022741"/>
    </source>
</evidence>
<evidence type="ECO:0000256" key="9">
    <source>
        <dbReference type="ARBA" id="ARBA00034617"/>
    </source>
</evidence>
<dbReference type="GO" id="GO:0005737">
    <property type="term" value="C:cytoplasm"/>
    <property type="evidence" value="ECO:0007669"/>
    <property type="project" value="TreeGrafter"/>
</dbReference>
<dbReference type="EMBL" id="CDRZ01000240">
    <property type="protein sequence ID" value="CEO89271.1"/>
    <property type="molecule type" value="Genomic_DNA"/>
</dbReference>
<evidence type="ECO:0000313" key="14">
    <source>
        <dbReference type="Proteomes" id="UP000046155"/>
    </source>
</evidence>
<dbReference type="CDD" id="cd18794">
    <property type="entry name" value="SF2_C_RecQ"/>
    <property type="match status" value="1"/>
</dbReference>
<dbReference type="Pfam" id="PF09382">
    <property type="entry name" value="RQC"/>
    <property type="match status" value="1"/>
</dbReference>
<gene>
    <name evidence="13" type="ORF">SSCH_430011</name>
</gene>
<dbReference type="GO" id="GO:0005524">
    <property type="term" value="F:ATP binding"/>
    <property type="evidence" value="ECO:0007669"/>
    <property type="project" value="UniProtKB-KW"/>
</dbReference>
<dbReference type="SMART" id="SM00487">
    <property type="entry name" value="DEXDc"/>
    <property type="match status" value="1"/>
</dbReference>
<sequence length="454" mass="51480">MTNTKHHHLLKNAEIILNKRFGYPTFRKGQEKIITGILQGQDTIGIMPTGGGKSICYQIPALLLEGTTIVISPLISLMKDQVDTLRELGMPATFINSSINYTEAAKRFQETRQGKHKLLYIAPERLSAGQFSAQLATLPISLVAVDEAHCISQWGHDFRPSYLDITPFLETLPDRPVVTAFTATATPEVTEDIIALLHLRNPNVCITGFNRENLSFSVVRGENKQDFLLNFLQNHREQAGIIYAATRKEVDNIFEMLGKKGYAVGRYHAGLSDQERAENQERFLYDDLKIIVATNAFGMGIDKSNVRYVIHYNMPKNMEAYYQEAGRAGRDGEPGKCILLFAPQDIYIQRFLIEQSTLEQARKEKEYQKLRAMIDYCYTPHCLRNYILHYFGEEMTETCGKCGSCDDDFDIHEITIEAQMILSCVVRMKERFGISLVADVLKGSQNKKSAQLRL</sequence>
<dbReference type="Pfam" id="PF00271">
    <property type="entry name" value="Helicase_C"/>
    <property type="match status" value="1"/>
</dbReference>
<dbReference type="PROSITE" id="PS51192">
    <property type="entry name" value="HELICASE_ATP_BIND_1"/>
    <property type="match status" value="1"/>
</dbReference>
<dbReference type="SUPFAM" id="SSF46785">
    <property type="entry name" value="Winged helix' DNA-binding domain"/>
    <property type="match status" value="1"/>
</dbReference>
<evidence type="ECO:0000256" key="7">
    <source>
        <dbReference type="ARBA" id="ARBA00023125"/>
    </source>
</evidence>
<keyword evidence="5 13" id="KW-0347">Helicase</keyword>
<dbReference type="PANTHER" id="PTHR13710">
    <property type="entry name" value="DNA HELICASE RECQ FAMILY MEMBER"/>
    <property type="match status" value="1"/>
</dbReference>